<dbReference type="NCBIfam" id="TIGR01641">
    <property type="entry name" value="phageSPP1_gp7"/>
    <property type="match status" value="1"/>
</dbReference>
<dbReference type="AlphaFoldDB" id="A0AAW6RL51"/>
<evidence type="ECO:0000259" key="2">
    <source>
        <dbReference type="Pfam" id="PF18798"/>
    </source>
</evidence>
<dbReference type="Pfam" id="PF04233">
    <property type="entry name" value="Phage_Mu_F"/>
    <property type="match status" value="1"/>
</dbReference>
<protein>
    <submittedName>
        <fullName evidence="3">Phage minor head protein</fullName>
    </submittedName>
</protein>
<dbReference type="InterPro" id="IPR040824">
    <property type="entry name" value="LPD3"/>
</dbReference>
<keyword evidence="4" id="KW-1185">Reference proteome</keyword>
<feature type="domain" description="Large polyvalent protein-associated" evidence="2">
    <location>
        <begin position="285"/>
        <end position="392"/>
    </location>
</feature>
<name>A0AAW6RL51_9BURK</name>
<comment type="caution">
    <text evidence="3">The sequence shown here is derived from an EMBL/GenBank/DDBJ whole genome shotgun (WGS) entry which is preliminary data.</text>
</comment>
<organism evidence="3 4">
    <name type="scientific">Ottowia cancrivicina</name>
    <dbReference type="NCBI Taxonomy" id="3040346"/>
    <lineage>
        <taxon>Bacteria</taxon>
        <taxon>Pseudomonadati</taxon>
        <taxon>Pseudomonadota</taxon>
        <taxon>Betaproteobacteria</taxon>
        <taxon>Burkholderiales</taxon>
        <taxon>Comamonadaceae</taxon>
        <taxon>Ottowia</taxon>
    </lineage>
</organism>
<feature type="domain" description="Phage head morphogenesis" evidence="1">
    <location>
        <begin position="80"/>
        <end position="159"/>
    </location>
</feature>
<dbReference type="Proteomes" id="UP001237156">
    <property type="component" value="Unassembled WGS sequence"/>
</dbReference>
<evidence type="ECO:0000313" key="4">
    <source>
        <dbReference type="Proteomes" id="UP001237156"/>
    </source>
</evidence>
<evidence type="ECO:0000259" key="1">
    <source>
        <dbReference type="Pfam" id="PF04233"/>
    </source>
</evidence>
<reference evidence="3 4" key="1">
    <citation type="submission" date="2023-04" db="EMBL/GenBank/DDBJ databases">
        <title>Ottowia paracancer sp. nov., isolated from human stomach.</title>
        <authorList>
            <person name="Song Y."/>
        </authorList>
    </citation>
    <scope>NUCLEOTIDE SEQUENCE [LARGE SCALE GENOMIC DNA]</scope>
    <source>
        <strain evidence="3 4">10c7w1</strain>
    </source>
</reference>
<accession>A0AAW6RL51</accession>
<dbReference type="RefSeq" id="WP_279524237.1">
    <property type="nucleotide sequence ID" value="NZ_JARVII010000009.1"/>
</dbReference>
<gene>
    <name evidence="3" type="ORF">QB898_06010</name>
</gene>
<dbReference type="Pfam" id="PF18798">
    <property type="entry name" value="LPD3"/>
    <property type="match status" value="1"/>
</dbReference>
<dbReference type="EMBL" id="JARVII010000009">
    <property type="protein sequence ID" value="MDG9699281.1"/>
    <property type="molecule type" value="Genomic_DNA"/>
</dbReference>
<proteinExistence type="predicted"/>
<evidence type="ECO:0000313" key="3">
    <source>
        <dbReference type="EMBL" id="MDG9699281.1"/>
    </source>
</evidence>
<sequence>MTHDWQDLWEDEHASQFTVSRLARLDLLQAVYEGIRRSVQGDLSRRDWMRDVQQLLADAAWWGERQMVDPTTGKVIKTVFNPMRLALIFDTNLRQAHAAGQWERAWAARRTHPYVRYVTRDDGKVRPQHRAWHNVTLPVDDAFWSEHWPPNGWRCRCRVVSVSRRDYERGLAPDGSALKKEMPPQYRVEFINQRTGEVTYTPAGIDPGFAYNAGQARQRALARLEADKLGAAVPALAQAARLERLHVGLPRQDFTGQRPGLADLPPVQMTRLQGDEFGKGLAHAELMKAATALLQELQGSDGLPNNDTGWLLRLNRRSVKKMGDNMSQSRPSLQAVAALKALVRRAVVVERHADLMHRNEYVQWIYRLAAPALIEGRLYRLKLTVKDLQQGSQSRKLLHALEAVEIESALPGTLLNSPQANGVGTAQPTTGRVLTIAELLAGARRNDGLPFDLPGH</sequence>
<dbReference type="InterPro" id="IPR006528">
    <property type="entry name" value="Phage_head_morphogenesis_dom"/>
</dbReference>